<dbReference type="EMBL" id="CP001614">
    <property type="protein sequence ID" value="ACR13994.1"/>
    <property type="molecule type" value="Genomic_DNA"/>
</dbReference>
<dbReference type="AlphaFoldDB" id="C5BL13"/>
<sequence length="454" mass="50883">MICDHDELAQAVMFFGENGFIAKEMLYTEFEALLDGYVLSHDWQNRQARAVFVEIDARYRIKTAIFFRIDFNAKGEVDASWNVPLRQLTDNALRGPDLGAGPIRLVCASQCPIKYFQAALWDPTLTAAANQLNALKKAATRNRLGIQFRDDPDLDSAAGAGAPANAEQLHRQLSDEIRSEYAKELRNQMALMLKDQRLRNSTLARESEDSIATLKRAHSEQVEEYRAIIEEKNRALSEEQARNLELKDTIDGQAKKIEGLREYFEHKLEKVEGEGTSLVNTLRENHQAEIDAKISAATRELSDLLRMREVELVNRVEEESLLRDEIARLRTQNQLLVSHGGDDILGHMVGAGISFVSYQPGAGHITIPVADITRYMENASAYAAEQCGVSEERYLAWLEHYQAPVCSAIDENGSMCGDNIPRIANPADFHCGDQDRCTAHKDINGNQTLKYAGS</sequence>
<keyword evidence="3" id="KW-1185">Reference proteome</keyword>
<keyword evidence="1" id="KW-0175">Coiled coil</keyword>
<evidence type="ECO:0000313" key="2">
    <source>
        <dbReference type="EMBL" id="ACR13994.1"/>
    </source>
</evidence>
<feature type="coiled-coil region" evidence="1">
    <location>
        <begin position="215"/>
        <end position="249"/>
    </location>
</feature>
<evidence type="ECO:0000256" key="1">
    <source>
        <dbReference type="SAM" id="Coils"/>
    </source>
</evidence>
<proteinExistence type="predicted"/>
<dbReference type="eggNOG" id="COG1196">
    <property type="taxonomic scope" value="Bacteria"/>
</dbReference>
<dbReference type="KEGG" id="ttu:TERTU_2448"/>
<evidence type="ECO:0000313" key="3">
    <source>
        <dbReference type="Proteomes" id="UP000009080"/>
    </source>
</evidence>
<accession>C5BL13</accession>
<dbReference type="RefSeq" id="WP_015820109.1">
    <property type="nucleotide sequence ID" value="NC_012997.1"/>
</dbReference>
<dbReference type="STRING" id="377629.TERTU_2448"/>
<reference evidence="2 3" key="1">
    <citation type="journal article" date="2009" name="PLoS ONE">
        <title>The complete genome of Teredinibacter turnerae T7901: an intracellular endosymbiont of marine wood-boring bivalves (shipworms).</title>
        <authorList>
            <person name="Yang J.C."/>
            <person name="Madupu R."/>
            <person name="Durkin A.S."/>
            <person name="Ekborg N.A."/>
            <person name="Pedamallu C.S."/>
            <person name="Hostetler J.B."/>
            <person name="Radune D."/>
            <person name="Toms B.S."/>
            <person name="Henrissat B."/>
            <person name="Coutinho P.M."/>
            <person name="Schwarz S."/>
            <person name="Field L."/>
            <person name="Trindade-Silva A.E."/>
            <person name="Soares C.A.G."/>
            <person name="Elshahawi S."/>
            <person name="Hanora A."/>
            <person name="Schmidt E.W."/>
            <person name="Haygood M.G."/>
            <person name="Posfai J."/>
            <person name="Benner J."/>
            <person name="Madinger C."/>
            <person name="Nove J."/>
            <person name="Anton B."/>
            <person name="Chaudhary K."/>
            <person name="Foster J."/>
            <person name="Holman A."/>
            <person name="Kumar S."/>
            <person name="Lessard P.A."/>
            <person name="Luyten Y.A."/>
            <person name="Slatko B."/>
            <person name="Wood N."/>
            <person name="Wu B."/>
            <person name="Teplitski M."/>
            <person name="Mougous J.D."/>
            <person name="Ward N."/>
            <person name="Eisen J.A."/>
            <person name="Badger J.H."/>
            <person name="Distel D.L."/>
        </authorList>
    </citation>
    <scope>NUCLEOTIDE SEQUENCE [LARGE SCALE GENOMIC DNA]</scope>
    <source>
        <strain evidence="3">ATCC 39867 / T7901</strain>
    </source>
</reference>
<protein>
    <submittedName>
        <fullName evidence="2">Na+/H+ antiporter NhaA</fullName>
    </submittedName>
</protein>
<dbReference type="Proteomes" id="UP000009080">
    <property type="component" value="Chromosome"/>
</dbReference>
<name>C5BL13_TERTT</name>
<organism evidence="2 3">
    <name type="scientific">Teredinibacter turnerae (strain ATCC 39867 / T7901)</name>
    <dbReference type="NCBI Taxonomy" id="377629"/>
    <lineage>
        <taxon>Bacteria</taxon>
        <taxon>Pseudomonadati</taxon>
        <taxon>Pseudomonadota</taxon>
        <taxon>Gammaproteobacteria</taxon>
        <taxon>Cellvibrionales</taxon>
        <taxon>Cellvibrionaceae</taxon>
        <taxon>Teredinibacter</taxon>
    </lineage>
</organism>
<dbReference type="HOGENOM" id="CLU_601124_0_0_6"/>
<gene>
    <name evidence="2" type="ordered locus">TERTU_2448</name>
</gene>